<accession>A0AAV4IF14</accession>
<dbReference type="Proteomes" id="UP000762676">
    <property type="component" value="Unassembled WGS sequence"/>
</dbReference>
<sequence length="91" mass="9767">MQRNNCSNLKRLGRSYRQTHREADQKLLDSSGLLVQHSVQRLIASVGLPMDGARGCANIDLAGARSGGGGGGGGMLMHYWTQPAQSENIIM</sequence>
<proteinExistence type="predicted"/>
<dbReference type="EMBL" id="BMAT01006234">
    <property type="protein sequence ID" value="GFS08684.1"/>
    <property type="molecule type" value="Genomic_DNA"/>
</dbReference>
<dbReference type="AlphaFoldDB" id="A0AAV4IF14"/>
<evidence type="ECO:0000313" key="1">
    <source>
        <dbReference type="EMBL" id="GFS08684.1"/>
    </source>
</evidence>
<name>A0AAV4IF14_9GAST</name>
<gene>
    <name evidence="1" type="ORF">ElyMa_003019400</name>
</gene>
<evidence type="ECO:0000313" key="2">
    <source>
        <dbReference type="Proteomes" id="UP000762676"/>
    </source>
</evidence>
<organism evidence="1 2">
    <name type="scientific">Elysia marginata</name>
    <dbReference type="NCBI Taxonomy" id="1093978"/>
    <lineage>
        <taxon>Eukaryota</taxon>
        <taxon>Metazoa</taxon>
        <taxon>Spiralia</taxon>
        <taxon>Lophotrochozoa</taxon>
        <taxon>Mollusca</taxon>
        <taxon>Gastropoda</taxon>
        <taxon>Heterobranchia</taxon>
        <taxon>Euthyneura</taxon>
        <taxon>Panpulmonata</taxon>
        <taxon>Sacoglossa</taxon>
        <taxon>Placobranchoidea</taxon>
        <taxon>Plakobranchidae</taxon>
        <taxon>Elysia</taxon>
    </lineage>
</organism>
<protein>
    <submittedName>
        <fullName evidence="1">Uncharacterized protein</fullName>
    </submittedName>
</protein>
<reference evidence="1 2" key="1">
    <citation type="journal article" date="2021" name="Elife">
        <title>Chloroplast acquisition without the gene transfer in kleptoplastic sea slugs, Plakobranchus ocellatus.</title>
        <authorList>
            <person name="Maeda T."/>
            <person name="Takahashi S."/>
            <person name="Yoshida T."/>
            <person name="Shimamura S."/>
            <person name="Takaki Y."/>
            <person name="Nagai Y."/>
            <person name="Toyoda A."/>
            <person name="Suzuki Y."/>
            <person name="Arimoto A."/>
            <person name="Ishii H."/>
            <person name="Satoh N."/>
            <person name="Nishiyama T."/>
            <person name="Hasebe M."/>
            <person name="Maruyama T."/>
            <person name="Minagawa J."/>
            <person name="Obokata J."/>
            <person name="Shigenobu S."/>
        </authorList>
    </citation>
    <scope>NUCLEOTIDE SEQUENCE [LARGE SCALE GENOMIC DNA]</scope>
</reference>
<keyword evidence="2" id="KW-1185">Reference proteome</keyword>
<comment type="caution">
    <text evidence="1">The sequence shown here is derived from an EMBL/GenBank/DDBJ whole genome shotgun (WGS) entry which is preliminary data.</text>
</comment>